<proteinExistence type="predicted"/>
<sequence length="99" mass="11904">MRLALQILFRLEMCTVYLPLTSSLKYNTSLKKSGVNITRLSLSYYVLVIMARFENHLGAVRLLFVQKHEHMDRSIPFQPILHYFIYRIWKVKQVKQCQW</sequence>
<protein>
    <submittedName>
        <fullName evidence="1">Uncharacterized protein</fullName>
    </submittedName>
</protein>
<organism evidence="1">
    <name type="scientific">Cacopsylla melanoneura</name>
    <dbReference type="NCBI Taxonomy" id="428564"/>
    <lineage>
        <taxon>Eukaryota</taxon>
        <taxon>Metazoa</taxon>
        <taxon>Ecdysozoa</taxon>
        <taxon>Arthropoda</taxon>
        <taxon>Hexapoda</taxon>
        <taxon>Insecta</taxon>
        <taxon>Pterygota</taxon>
        <taxon>Neoptera</taxon>
        <taxon>Paraneoptera</taxon>
        <taxon>Hemiptera</taxon>
        <taxon>Sternorrhyncha</taxon>
        <taxon>Psylloidea</taxon>
        <taxon>Psyllidae</taxon>
        <taxon>Psyllinae</taxon>
        <taxon>Cacopsylla</taxon>
    </lineage>
</organism>
<dbReference type="AlphaFoldDB" id="A0A8D8QWC1"/>
<name>A0A8D8QWC1_9HEMI</name>
<dbReference type="EMBL" id="HBUF01103379">
    <property type="protein sequence ID" value="CAG6638625.1"/>
    <property type="molecule type" value="Transcribed_RNA"/>
</dbReference>
<reference evidence="1" key="1">
    <citation type="submission" date="2021-05" db="EMBL/GenBank/DDBJ databases">
        <authorList>
            <person name="Alioto T."/>
            <person name="Alioto T."/>
            <person name="Gomez Garrido J."/>
        </authorList>
    </citation>
    <scope>NUCLEOTIDE SEQUENCE</scope>
</reference>
<accession>A0A8D8QWC1</accession>
<evidence type="ECO:0000313" key="1">
    <source>
        <dbReference type="EMBL" id="CAG6638625.1"/>
    </source>
</evidence>